<keyword evidence="2" id="KW-1185">Reference proteome</keyword>
<dbReference type="RefSeq" id="WP_326760679.1">
    <property type="nucleotide sequence ID" value="NZ_CP109135.1"/>
</dbReference>
<dbReference type="Proteomes" id="UP001340816">
    <property type="component" value="Chromosome"/>
</dbReference>
<protein>
    <submittedName>
        <fullName evidence="1">Uncharacterized protein</fullName>
    </submittedName>
</protein>
<name>A0ABZ1HK84_STRPH</name>
<evidence type="ECO:0000313" key="1">
    <source>
        <dbReference type="EMBL" id="WSD17665.1"/>
    </source>
</evidence>
<evidence type="ECO:0000313" key="2">
    <source>
        <dbReference type="Proteomes" id="UP001340816"/>
    </source>
</evidence>
<gene>
    <name evidence="1" type="ORF">OHB35_33020</name>
</gene>
<organism evidence="1 2">
    <name type="scientific">Streptomyces phaeochromogenes</name>
    <dbReference type="NCBI Taxonomy" id="1923"/>
    <lineage>
        <taxon>Bacteria</taxon>
        <taxon>Bacillati</taxon>
        <taxon>Actinomycetota</taxon>
        <taxon>Actinomycetes</taxon>
        <taxon>Kitasatosporales</taxon>
        <taxon>Streptomycetaceae</taxon>
        <taxon>Streptomyces</taxon>
        <taxon>Streptomyces phaeochromogenes group</taxon>
    </lineage>
</organism>
<dbReference type="EMBL" id="CP109135">
    <property type="protein sequence ID" value="WSD17665.1"/>
    <property type="molecule type" value="Genomic_DNA"/>
</dbReference>
<accession>A0ABZ1HK84</accession>
<proteinExistence type="predicted"/>
<sequence>MPAKQLGEAETCVLITMRTGFRHSVWITDDRLVRAAEGHHDQGTFLAGRPTTARTCNGVDVEG</sequence>
<reference evidence="1 2" key="1">
    <citation type="submission" date="2022-10" db="EMBL/GenBank/DDBJ databases">
        <title>The complete genomes of actinobacterial strains from the NBC collection.</title>
        <authorList>
            <person name="Joergensen T.S."/>
            <person name="Alvarez Arevalo M."/>
            <person name="Sterndorff E.B."/>
            <person name="Faurdal D."/>
            <person name="Vuksanovic O."/>
            <person name="Mourched A.-S."/>
            <person name="Charusanti P."/>
            <person name="Shaw S."/>
            <person name="Blin K."/>
            <person name="Weber T."/>
        </authorList>
    </citation>
    <scope>NUCLEOTIDE SEQUENCE [LARGE SCALE GENOMIC DNA]</scope>
    <source>
        <strain evidence="1 2">NBC 01752</strain>
    </source>
</reference>